<keyword evidence="3" id="KW-0482">Metalloprotease</keyword>
<dbReference type="PANTHER" id="PTHR10127">
    <property type="entry name" value="DISCOIDIN, CUB, EGF, LAMININ , AND ZINC METALLOPROTEASE DOMAIN CONTAINING"/>
    <property type="match status" value="1"/>
</dbReference>
<dbReference type="Gene3D" id="3.40.390.10">
    <property type="entry name" value="Collagenase (Catalytic Domain)"/>
    <property type="match status" value="1"/>
</dbReference>
<gene>
    <name evidence="5" type="ORF">GCK32_005246</name>
</gene>
<dbReference type="InterPro" id="IPR001506">
    <property type="entry name" value="Peptidase_M12A"/>
</dbReference>
<dbReference type="PROSITE" id="PS01186">
    <property type="entry name" value="EGF_2"/>
    <property type="match status" value="1"/>
</dbReference>
<evidence type="ECO:0000259" key="4">
    <source>
        <dbReference type="PROSITE" id="PS01186"/>
    </source>
</evidence>
<comment type="caution">
    <text evidence="5">The sequence shown here is derived from an EMBL/GenBank/DDBJ whole genome shotgun (WGS) entry which is preliminary data.</text>
</comment>
<protein>
    <submittedName>
        <fullName evidence="5">Astacin</fullName>
    </submittedName>
</protein>
<dbReference type="GO" id="GO:0006508">
    <property type="term" value="P:proteolysis"/>
    <property type="evidence" value="ECO:0007669"/>
    <property type="project" value="InterPro"/>
</dbReference>
<proteinExistence type="predicted"/>
<reference evidence="5 6" key="1">
    <citation type="submission" date="2019-10" db="EMBL/GenBank/DDBJ databases">
        <title>Assembly and Annotation for the nematode Trichostrongylus colubriformis.</title>
        <authorList>
            <person name="Martin J."/>
        </authorList>
    </citation>
    <scope>NUCLEOTIDE SEQUENCE [LARGE SCALE GENOMIC DNA]</scope>
    <source>
        <strain evidence="5">G859</strain>
        <tissue evidence="5">Whole worm</tissue>
    </source>
</reference>
<dbReference type="Pfam" id="PF01400">
    <property type="entry name" value="Astacin"/>
    <property type="match status" value="1"/>
</dbReference>
<dbReference type="Proteomes" id="UP001331761">
    <property type="component" value="Unassembled WGS sequence"/>
</dbReference>
<keyword evidence="6" id="KW-1185">Reference proteome</keyword>
<dbReference type="SUPFAM" id="SSF55486">
    <property type="entry name" value="Metalloproteases ('zincins'), catalytic domain"/>
    <property type="match status" value="1"/>
</dbReference>
<evidence type="ECO:0000256" key="3">
    <source>
        <dbReference type="ARBA" id="ARBA00023049"/>
    </source>
</evidence>
<dbReference type="InterPro" id="IPR024079">
    <property type="entry name" value="MetalloPept_cat_dom_sf"/>
</dbReference>
<dbReference type="GO" id="GO:0004222">
    <property type="term" value="F:metalloendopeptidase activity"/>
    <property type="evidence" value="ECO:0007669"/>
    <property type="project" value="InterPro"/>
</dbReference>
<dbReference type="InterPro" id="IPR000742">
    <property type="entry name" value="EGF"/>
</dbReference>
<evidence type="ECO:0000313" key="5">
    <source>
        <dbReference type="EMBL" id="KAK5974106.1"/>
    </source>
</evidence>
<keyword evidence="1" id="KW-0479">Metal-binding</keyword>
<name>A0AAN8F6D6_TRICO</name>
<organism evidence="5 6">
    <name type="scientific">Trichostrongylus colubriformis</name>
    <name type="common">Black scour worm</name>
    <dbReference type="NCBI Taxonomy" id="6319"/>
    <lineage>
        <taxon>Eukaryota</taxon>
        <taxon>Metazoa</taxon>
        <taxon>Ecdysozoa</taxon>
        <taxon>Nematoda</taxon>
        <taxon>Chromadorea</taxon>
        <taxon>Rhabditida</taxon>
        <taxon>Rhabditina</taxon>
        <taxon>Rhabditomorpha</taxon>
        <taxon>Strongyloidea</taxon>
        <taxon>Trichostrongylidae</taxon>
        <taxon>Trichostrongylus</taxon>
    </lineage>
</organism>
<dbReference type="AlphaFoldDB" id="A0AAN8F6D6"/>
<keyword evidence="2" id="KW-0862">Zinc</keyword>
<accession>A0AAN8F6D6</accession>
<evidence type="ECO:0000256" key="2">
    <source>
        <dbReference type="ARBA" id="ARBA00022833"/>
    </source>
</evidence>
<dbReference type="EMBL" id="WIXE01014660">
    <property type="protein sequence ID" value="KAK5974106.1"/>
    <property type="molecule type" value="Genomic_DNA"/>
</dbReference>
<sequence length="365" mass="40800">MREGRGCNVIKEGEIVLDALPGVDLARRRERLKKLGGHNENAELPNVKANHLNMTNDGLQYKDDERSDGGASIVEVNRKEGIDEYLFEGDILLTDDQLSALESPMGNNTRQKRQISYGVTKWTNNIVYYYFDLSIRPVNQTYIRTILRYLMARVDIDFVENENVPNRIRVFDGAGCYSAIGMQGGEQSLFATTGNSMTPLYQKRYLRTLGAKTISFYDIHMINIFYQCYAKCSGIKSKCVNGGVPNPRHCSTNCICPAGYGGALCNTRAPAGKKVQIRVTALQGVNCTNGCWVHAIEPKIDTDKRLTNSSRLFCSLRPKDPIPFPAEEYAVQNNSSNSFRAASIQHRLSLTVFVVQLLSPTNTDM</sequence>
<evidence type="ECO:0000256" key="1">
    <source>
        <dbReference type="ARBA" id="ARBA00022723"/>
    </source>
</evidence>
<dbReference type="GO" id="GO:0046872">
    <property type="term" value="F:metal ion binding"/>
    <property type="evidence" value="ECO:0007669"/>
    <property type="project" value="UniProtKB-KW"/>
</dbReference>
<feature type="domain" description="EGF-like" evidence="4">
    <location>
        <begin position="254"/>
        <end position="265"/>
    </location>
</feature>
<keyword evidence="3" id="KW-0645">Protease</keyword>
<evidence type="ECO:0000313" key="6">
    <source>
        <dbReference type="Proteomes" id="UP001331761"/>
    </source>
</evidence>
<dbReference type="PANTHER" id="PTHR10127:SF831">
    <property type="entry name" value="ZINC METALLOPROTEINASE NAS-37"/>
    <property type="match status" value="1"/>
</dbReference>
<keyword evidence="3" id="KW-0378">Hydrolase</keyword>